<proteinExistence type="predicted"/>
<dbReference type="SUPFAM" id="SSF53649">
    <property type="entry name" value="Alkaline phosphatase-like"/>
    <property type="match status" value="1"/>
</dbReference>
<reference evidence="1 2" key="1">
    <citation type="journal article" date="2016" name="Sci. Rep.">
        <title>Metabolic traits of an uncultured archaeal lineage -MSBL1- from brine pools of the Red Sea.</title>
        <authorList>
            <person name="Mwirichia R."/>
            <person name="Alam I."/>
            <person name="Rashid M."/>
            <person name="Vinu M."/>
            <person name="Ba-Alawi W."/>
            <person name="Anthony Kamau A."/>
            <person name="Kamanda Ngugi D."/>
            <person name="Goker M."/>
            <person name="Klenk H.P."/>
            <person name="Bajic V."/>
            <person name="Stingl U."/>
        </authorList>
    </citation>
    <scope>NUCLEOTIDE SEQUENCE [LARGE SCALE GENOMIC DNA]</scope>
    <source>
        <strain evidence="1">SCGC-AAA382F02</strain>
    </source>
</reference>
<evidence type="ECO:0008006" key="3">
    <source>
        <dbReference type="Google" id="ProtNLM"/>
    </source>
</evidence>
<dbReference type="Gene3D" id="3.40.720.10">
    <property type="entry name" value="Alkaline Phosphatase, subunit A"/>
    <property type="match status" value="1"/>
</dbReference>
<protein>
    <recommendedName>
        <fullName evidence="3">Sulfatase N-terminal domain-containing protein</fullName>
    </recommendedName>
</protein>
<dbReference type="AlphaFoldDB" id="A0A133VIH4"/>
<sequence length="309" mass="36351">MANLKNRIKNSITRLGKYRELAAKGYLFKLISAIFTDFLRLPFYLIPHKGVKVVEEDWDYLIILDACRFDTFKELNDIEGKLEKRRGLGSFTTEWGNKNFDGYYDDIVYVSGNPRVCDSMIKGFKGSEHFHDVIDVWDEGWDEELETVPPGKVTPAVLEVRKKYPDKRLIIHYMQPHCPFVIRTDLNKFLPLMENPDKSNIIRRKFLKFLASKSSEIRGLWKHTDNPWNAVKKEIIEIEEFREGHLENLRVVLKEVERLVENLDEKTIITSDHGELFGEFWMYGHPDGIRVKPLVEVPWFEVEMSKKVQ</sequence>
<dbReference type="InterPro" id="IPR017850">
    <property type="entry name" value="Alkaline_phosphatase_core_sf"/>
</dbReference>
<evidence type="ECO:0000313" key="2">
    <source>
        <dbReference type="Proteomes" id="UP000070491"/>
    </source>
</evidence>
<name>A0A133VIH4_9EURY</name>
<accession>A0A133VIH4</accession>
<gene>
    <name evidence="1" type="ORF">AKJ53_00895</name>
</gene>
<dbReference type="Proteomes" id="UP000070491">
    <property type="component" value="Unassembled WGS sequence"/>
</dbReference>
<evidence type="ECO:0000313" key="1">
    <source>
        <dbReference type="EMBL" id="KXB06241.1"/>
    </source>
</evidence>
<organism evidence="1 2">
    <name type="scientific">candidate division MSBL1 archaeon SCGC-AAA382F02</name>
    <dbReference type="NCBI Taxonomy" id="1698282"/>
    <lineage>
        <taxon>Archaea</taxon>
        <taxon>Methanobacteriati</taxon>
        <taxon>Methanobacteriota</taxon>
        <taxon>candidate division MSBL1</taxon>
    </lineage>
</organism>
<comment type="caution">
    <text evidence="1">The sequence shown here is derived from an EMBL/GenBank/DDBJ whole genome shotgun (WGS) entry which is preliminary data.</text>
</comment>
<keyword evidence="2" id="KW-1185">Reference proteome</keyword>
<dbReference type="EMBL" id="LHYG01000009">
    <property type="protein sequence ID" value="KXB06241.1"/>
    <property type="molecule type" value="Genomic_DNA"/>
</dbReference>
<dbReference type="PATRIC" id="fig|1698282.3.peg.394"/>